<feature type="domain" description="Peptidase S8/S53" evidence="6">
    <location>
        <begin position="213"/>
        <end position="464"/>
    </location>
</feature>
<comment type="caution">
    <text evidence="7">The sequence shown here is derived from an EMBL/GenBank/DDBJ whole genome shotgun (WGS) entry which is preliminary data.</text>
</comment>
<proteinExistence type="inferred from homology"/>
<dbReference type="GO" id="GO:0004252">
    <property type="term" value="F:serine-type endopeptidase activity"/>
    <property type="evidence" value="ECO:0007669"/>
    <property type="project" value="UniProtKB-UniRule"/>
</dbReference>
<gene>
    <name evidence="7" type="ORF">GCM10017584_24280</name>
</gene>
<dbReference type="InterPro" id="IPR036852">
    <property type="entry name" value="Peptidase_S8/S53_dom_sf"/>
</dbReference>
<evidence type="ECO:0000256" key="5">
    <source>
        <dbReference type="PROSITE-ProRule" id="PRU01240"/>
    </source>
</evidence>
<dbReference type="Proteomes" id="UP001142372">
    <property type="component" value="Unassembled WGS sequence"/>
</dbReference>
<keyword evidence="2 5" id="KW-0645">Protease</keyword>
<keyword evidence="4 5" id="KW-0720">Serine protease</keyword>
<evidence type="ECO:0000259" key="6">
    <source>
        <dbReference type="Pfam" id="PF00082"/>
    </source>
</evidence>
<dbReference type="AlphaFoldDB" id="A0A9W6HB98"/>
<dbReference type="EMBL" id="BSEN01000012">
    <property type="protein sequence ID" value="GLJ76854.1"/>
    <property type="molecule type" value="Genomic_DNA"/>
</dbReference>
<dbReference type="PANTHER" id="PTHR43806">
    <property type="entry name" value="PEPTIDASE S8"/>
    <property type="match status" value="1"/>
</dbReference>
<keyword evidence="8" id="KW-1185">Reference proteome</keyword>
<evidence type="ECO:0000256" key="2">
    <source>
        <dbReference type="ARBA" id="ARBA00022670"/>
    </source>
</evidence>
<comment type="similarity">
    <text evidence="1 5">Belongs to the peptidase S8 family.</text>
</comment>
<evidence type="ECO:0000313" key="8">
    <source>
        <dbReference type="Proteomes" id="UP001142372"/>
    </source>
</evidence>
<dbReference type="InterPro" id="IPR023828">
    <property type="entry name" value="Peptidase_S8_Ser-AS"/>
</dbReference>
<organism evidence="7 8">
    <name type="scientific">Leifsonia poae</name>
    <dbReference type="NCBI Taxonomy" id="110933"/>
    <lineage>
        <taxon>Bacteria</taxon>
        <taxon>Bacillati</taxon>
        <taxon>Actinomycetota</taxon>
        <taxon>Actinomycetes</taxon>
        <taxon>Micrococcales</taxon>
        <taxon>Microbacteriaceae</taxon>
        <taxon>Leifsonia</taxon>
    </lineage>
</organism>
<accession>A0A9W6HB98</accession>
<name>A0A9W6HB98_9MICO</name>
<evidence type="ECO:0000256" key="3">
    <source>
        <dbReference type="ARBA" id="ARBA00022801"/>
    </source>
</evidence>
<dbReference type="SUPFAM" id="SSF52743">
    <property type="entry name" value="Subtilisin-like"/>
    <property type="match status" value="1"/>
</dbReference>
<dbReference type="InterPro" id="IPR000209">
    <property type="entry name" value="Peptidase_S8/S53_dom"/>
</dbReference>
<dbReference type="InterPro" id="IPR050131">
    <property type="entry name" value="Peptidase_S8_subtilisin-like"/>
</dbReference>
<evidence type="ECO:0000313" key="7">
    <source>
        <dbReference type="EMBL" id="GLJ76854.1"/>
    </source>
</evidence>
<reference evidence="7" key="2">
    <citation type="submission" date="2023-01" db="EMBL/GenBank/DDBJ databases">
        <authorList>
            <person name="Sun Q."/>
            <person name="Evtushenko L."/>
        </authorList>
    </citation>
    <scope>NUCLEOTIDE SEQUENCE</scope>
    <source>
        <strain evidence="7">VKM Ac-1401</strain>
    </source>
</reference>
<evidence type="ECO:0000256" key="1">
    <source>
        <dbReference type="ARBA" id="ARBA00011073"/>
    </source>
</evidence>
<reference evidence="7" key="1">
    <citation type="journal article" date="2014" name="Int. J. Syst. Evol. Microbiol.">
        <title>Complete genome sequence of Corynebacterium casei LMG S-19264T (=DSM 44701T), isolated from a smear-ripened cheese.</title>
        <authorList>
            <consortium name="US DOE Joint Genome Institute (JGI-PGF)"/>
            <person name="Walter F."/>
            <person name="Albersmeier A."/>
            <person name="Kalinowski J."/>
            <person name="Ruckert C."/>
        </authorList>
    </citation>
    <scope>NUCLEOTIDE SEQUENCE</scope>
    <source>
        <strain evidence="7">VKM Ac-1401</strain>
    </source>
</reference>
<dbReference type="InterPro" id="IPR015500">
    <property type="entry name" value="Peptidase_S8_subtilisin-rel"/>
</dbReference>
<feature type="active site" description="Charge relay system" evidence="5">
    <location>
        <position position="267"/>
    </location>
</feature>
<dbReference type="PROSITE" id="PS00138">
    <property type="entry name" value="SUBTILASE_SER"/>
    <property type="match status" value="1"/>
</dbReference>
<dbReference type="Gene3D" id="3.40.50.200">
    <property type="entry name" value="Peptidase S8/S53 domain"/>
    <property type="match status" value="1"/>
</dbReference>
<evidence type="ECO:0000256" key="4">
    <source>
        <dbReference type="ARBA" id="ARBA00022825"/>
    </source>
</evidence>
<feature type="active site" description="Charge relay system" evidence="5">
    <location>
        <position position="431"/>
    </location>
</feature>
<dbReference type="GO" id="GO:0006508">
    <property type="term" value="P:proteolysis"/>
    <property type="evidence" value="ECO:0007669"/>
    <property type="project" value="UniProtKB-KW"/>
</dbReference>
<keyword evidence="3 5" id="KW-0378">Hydrolase</keyword>
<dbReference type="CDD" id="cd00306">
    <property type="entry name" value="Peptidases_S8_S53"/>
    <property type="match status" value="1"/>
</dbReference>
<feature type="active site" description="Charge relay system" evidence="5">
    <location>
        <position position="219"/>
    </location>
</feature>
<dbReference type="Pfam" id="PF00082">
    <property type="entry name" value="Peptidase_S8"/>
    <property type="match status" value="1"/>
</dbReference>
<dbReference type="PANTHER" id="PTHR43806:SF11">
    <property type="entry name" value="CEREVISIN-RELATED"/>
    <property type="match status" value="1"/>
</dbReference>
<protein>
    <recommendedName>
        <fullName evidence="6">Peptidase S8/S53 domain-containing protein</fullName>
    </recommendedName>
</protein>
<sequence>MDIGVDESPTALARFALARSWKIGRRVTAFTIDDAKPTSFVADEVIVDAEDRDLIEQLIARGGRVVRDASDPELPKRFRRAGLGREEPVDPTGLPRSVKIRFEQLPDSTDVDLGAVLERAGLSADRIRYSDPAGHALTALIAPMRAEGRGVWLNEVGVDHRTLPLRRPTEGAGLVFGSDPLTWPSMTGRSRIADAWQLIETLKLTRFAGGGPVLIAVVDSGFWFDAPTTPGSGGAQTISDLGTGTLRWNTVDDTAGIPTGPGRSSYHGTMVASAAAAVVGNTAGAAGSGGSVARACYFYDDRTADSAKTAMIRCAQWGIPLVVYSGGFTSTELFFGTSAWNDTFNWAADNGVLMVASAGNDNIDLPDDSVLRPATRTPRTLTVGALNDDGTKAGFSNYGSSVQLWAPGVNIPVVPTNVPTSLAGSLVSGTSFSAPLVVGVAAMMRAANPSLTVDQLRDTLVNTGWDGAGPGGKGLDAYAAVWSAMSAKMAESSTESAPERLFPRADGTFEPIFNWAVNRTGDRDEFLLDVASFSTVTVDLQWYDRLSKVSLALESTDPNAVDPDAVVTSPAVGASHLTADLGSGRYRLVVRGSGPTAYVLSGRIRPGTLAPDSFEVNDSFDTATRLRVAKPAGLVWQEYFRTDHGPGVFPLTLHSLGAGPATADQDYFHVDVPASIGSLQIPQISIGSDEKVDVTLYDSARTPLVTKHDRAVQLLLERGRSFYVRVSGPTHTRYSLWVGTKLDGDALRRNWQEELRILPDWWEDVHPDWVIDPEELRGVLIGEDLLGDGELVLGAGVSAELPSSVLVELLDDAGETVRQGTEVAGRRSLALEGLEPGAYVLRITSAEGAPFGFTAQPPLQLE</sequence>
<dbReference type="RefSeq" id="WP_271177514.1">
    <property type="nucleotide sequence ID" value="NZ_BAAAJO010000002.1"/>
</dbReference>
<dbReference type="PROSITE" id="PS51892">
    <property type="entry name" value="SUBTILASE"/>
    <property type="match status" value="1"/>
</dbReference>
<dbReference type="PRINTS" id="PR00723">
    <property type="entry name" value="SUBTILISIN"/>
</dbReference>